<dbReference type="InterPro" id="IPR000086">
    <property type="entry name" value="NUDIX_hydrolase_dom"/>
</dbReference>
<dbReference type="InterPro" id="IPR020476">
    <property type="entry name" value="Nudix_hydrolase"/>
</dbReference>
<reference evidence="6 7" key="1">
    <citation type="submission" date="2018-05" db="EMBL/GenBank/DDBJ databases">
        <title>Brachybacterium sp. M1HQ-2T, whole genome shotgun sequence.</title>
        <authorList>
            <person name="Tuo L."/>
        </authorList>
    </citation>
    <scope>NUCLEOTIDE SEQUENCE [LARGE SCALE GENOMIC DNA]</scope>
    <source>
        <strain evidence="6 7">M1HQ-2</strain>
    </source>
</reference>
<dbReference type="AlphaFoldDB" id="A0A2U2RPK0"/>
<dbReference type="CDD" id="cd02883">
    <property type="entry name" value="NUDIX_Hydrolase"/>
    <property type="match status" value="1"/>
</dbReference>
<evidence type="ECO:0000256" key="3">
    <source>
        <dbReference type="ARBA" id="ARBA00022801"/>
    </source>
</evidence>
<protein>
    <recommendedName>
        <fullName evidence="5">Nudix hydrolase domain-containing protein</fullName>
    </recommendedName>
</protein>
<name>A0A2U2RPK0_9MICO</name>
<organism evidence="6 7">
    <name type="scientific">Brachybacterium endophyticum</name>
    <dbReference type="NCBI Taxonomy" id="2182385"/>
    <lineage>
        <taxon>Bacteria</taxon>
        <taxon>Bacillati</taxon>
        <taxon>Actinomycetota</taxon>
        <taxon>Actinomycetes</taxon>
        <taxon>Micrococcales</taxon>
        <taxon>Dermabacteraceae</taxon>
        <taxon>Brachybacterium</taxon>
    </lineage>
</organism>
<evidence type="ECO:0000313" key="7">
    <source>
        <dbReference type="Proteomes" id="UP000245590"/>
    </source>
</evidence>
<dbReference type="InterPro" id="IPR015797">
    <property type="entry name" value="NUDIX_hydrolase-like_dom_sf"/>
</dbReference>
<comment type="similarity">
    <text evidence="2 4">Belongs to the Nudix hydrolase family.</text>
</comment>
<proteinExistence type="inferred from homology"/>
<sequence length="225" mass="24836">MARTNAPPMFPAPSTVTRTSARSGALLLVSFVVVSFMITTLGRARRPDSTARTLRPMPLSPAVRALTRLLDVLPDVVRRKLVWGAVLASQPRFLVTVCAVLRSADGRVLLFEHRFWQDGRWGVPSGHMRHGETPAAAAARELREECGLRARDLRVVRVVAGEGGQRHRVEIWLLGSLDITEAPDQSLLESREICRAELLTPEVALRTARPGQARILTDLLTPTED</sequence>
<evidence type="ECO:0000313" key="6">
    <source>
        <dbReference type="EMBL" id="PWH07735.1"/>
    </source>
</evidence>
<dbReference type="PANTHER" id="PTHR43046">
    <property type="entry name" value="GDP-MANNOSE MANNOSYL HYDROLASE"/>
    <property type="match status" value="1"/>
</dbReference>
<keyword evidence="7" id="KW-1185">Reference proteome</keyword>
<evidence type="ECO:0000256" key="2">
    <source>
        <dbReference type="ARBA" id="ARBA00005582"/>
    </source>
</evidence>
<dbReference type="InterPro" id="IPR020084">
    <property type="entry name" value="NUDIX_hydrolase_CS"/>
</dbReference>
<dbReference type="Pfam" id="PF00293">
    <property type="entry name" value="NUDIX"/>
    <property type="match status" value="1"/>
</dbReference>
<comment type="cofactor">
    <cofactor evidence="1">
        <name>Mg(2+)</name>
        <dbReference type="ChEBI" id="CHEBI:18420"/>
    </cofactor>
</comment>
<dbReference type="Gene3D" id="3.90.79.10">
    <property type="entry name" value="Nucleoside Triphosphate Pyrophosphohydrolase"/>
    <property type="match status" value="1"/>
</dbReference>
<gene>
    <name evidence="6" type="ORF">DEO23_03735</name>
</gene>
<dbReference type="EMBL" id="QFKX01000001">
    <property type="protein sequence ID" value="PWH07735.1"/>
    <property type="molecule type" value="Genomic_DNA"/>
</dbReference>
<keyword evidence="3 4" id="KW-0378">Hydrolase</keyword>
<dbReference type="OrthoDB" id="9804442at2"/>
<evidence type="ECO:0000259" key="5">
    <source>
        <dbReference type="PROSITE" id="PS51462"/>
    </source>
</evidence>
<dbReference type="GO" id="GO:0016787">
    <property type="term" value="F:hydrolase activity"/>
    <property type="evidence" value="ECO:0007669"/>
    <property type="project" value="UniProtKB-KW"/>
</dbReference>
<dbReference type="PROSITE" id="PS51462">
    <property type="entry name" value="NUDIX"/>
    <property type="match status" value="1"/>
</dbReference>
<dbReference type="SUPFAM" id="SSF55811">
    <property type="entry name" value="Nudix"/>
    <property type="match status" value="1"/>
</dbReference>
<feature type="domain" description="Nudix hydrolase" evidence="5">
    <location>
        <begin position="91"/>
        <end position="221"/>
    </location>
</feature>
<dbReference type="PANTHER" id="PTHR43046:SF16">
    <property type="entry name" value="ADP-RIBOSE PYROPHOSPHATASE YJHB-RELATED"/>
    <property type="match status" value="1"/>
</dbReference>
<dbReference type="PROSITE" id="PS00893">
    <property type="entry name" value="NUDIX_BOX"/>
    <property type="match status" value="1"/>
</dbReference>
<dbReference type="Proteomes" id="UP000245590">
    <property type="component" value="Unassembled WGS sequence"/>
</dbReference>
<accession>A0A2U2RPK0</accession>
<comment type="caution">
    <text evidence="6">The sequence shown here is derived from an EMBL/GenBank/DDBJ whole genome shotgun (WGS) entry which is preliminary data.</text>
</comment>
<dbReference type="PRINTS" id="PR00502">
    <property type="entry name" value="NUDIXFAMILY"/>
</dbReference>
<evidence type="ECO:0000256" key="1">
    <source>
        <dbReference type="ARBA" id="ARBA00001946"/>
    </source>
</evidence>
<evidence type="ECO:0000256" key="4">
    <source>
        <dbReference type="RuleBase" id="RU003476"/>
    </source>
</evidence>